<sequence>MKKKVLLFILFTTQIIAQKSFETVFYNITIPENTTANLFNSSKEEFATTEVYEFKQNNKPKYLFYLISNKLLNNDEPLNLFNYSNYLSDIGNIEVLSAEKIEVNKIRITLKYNDNENVFGVMYFSVTNNILNRFLFLLPKAELHEMFSPEINKIFMDIKYLKTEWQ</sequence>
<accession>A0ABT0TJL0</accession>
<proteinExistence type="predicted"/>
<evidence type="ECO:0000313" key="1">
    <source>
        <dbReference type="EMBL" id="MCL9771072.1"/>
    </source>
</evidence>
<dbReference type="RefSeq" id="WP_250582971.1">
    <property type="nucleotide sequence ID" value="NZ_JAMLJN010000012.1"/>
</dbReference>
<gene>
    <name evidence="1" type="ORF">NAT47_11665</name>
</gene>
<reference evidence="1 2" key="1">
    <citation type="submission" date="2022-05" db="EMBL/GenBank/DDBJ databases">
        <title>Flavobacterium sp., isolated from activated sludge.</title>
        <authorList>
            <person name="Ran Q."/>
        </authorList>
    </citation>
    <scope>NUCLEOTIDE SEQUENCE [LARGE SCALE GENOMIC DNA]</scope>
    <source>
        <strain evidence="1 2">HXWNR69</strain>
    </source>
</reference>
<keyword evidence="2" id="KW-1185">Reference proteome</keyword>
<dbReference type="Proteomes" id="UP001203342">
    <property type="component" value="Unassembled WGS sequence"/>
</dbReference>
<comment type="caution">
    <text evidence="1">The sequence shown here is derived from an EMBL/GenBank/DDBJ whole genome shotgun (WGS) entry which is preliminary data.</text>
</comment>
<protein>
    <submittedName>
        <fullName evidence="1">Uncharacterized protein</fullName>
    </submittedName>
</protein>
<name>A0ABT0TJL0_9FLAO</name>
<organism evidence="1 2">
    <name type="scientific">Flavobacterium fragile</name>
    <dbReference type="NCBI Taxonomy" id="2949085"/>
    <lineage>
        <taxon>Bacteria</taxon>
        <taxon>Pseudomonadati</taxon>
        <taxon>Bacteroidota</taxon>
        <taxon>Flavobacteriia</taxon>
        <taxon>Flavobacteriales</taxon>
        <taxon>Flavobacteriaceae</taxon>
        <taxon>Flavobacterium</taxon>
    </lineage>
</organism>
<evidence type="ECO:0000313" key="2">
    <source>
        <dbReference type="Proteomes" id="UP001203342"/>
    </source>
</evidence>
<dbReference type="EMBL" id="JAMLJN010000012">
    <property type="protein sequence ID" value="MCL9771072.1"/>
    <property type="molecule type" value="Genomic_DNA"/>
</dbReference>